<dbReference type="EMBL" id="VIGI01000002">
    <property type="protein sequence ID" value="KAB8303467.1"/>
    <property type="molecule type" value="Genomic_DNA"/>
</dbReference>
<feature type="transmembrane region" description="Helical" evidence="1">
    <location>
        <begin position="85"/>
        <end position="110"/>
    </location>
</feature>
<gene>
    <name evidence="2" type="ORF">EYC80_004886</name>
</gene>
<dbReference type="Proteomes" id="UP000326757">
    <property type="component" value="Unassembled WGS sequence"/>
</dbReference>
<evidence type="ECO:0000256" key="1">
    <source>
        <dbReference type="SAM" id="Phobius"/>
    </source>
</evidence>
<comment type="caution">
    <text evidence="2">The sequence shown here is derived from an EMBL/GenBank/DDBJ whole genome shotgun (WGS) entry which is preliminary data.</text>
</comment>
<keyword evidence="3" id="KW-1185">Reference proteome</keyword>
<keyword evidence="1" id="KW-0812">Transmembrane</keyword>
<feature type="transmembrane region" description="Helical" evidence="1">
    <location>
        <begin position="174"/>
        <end position="196"/>
    </location>
</feature>
<keyword evidence="1" id="KW-0472">Membrane</keyword>
<evidence type="ECO:0000313" key="3">
    <source>
        <dbReference type="Proteomes" id="UP000326757"/>
    </source>
</evidence>
<sequence>MYCKQASKQASKTIYYLLAPLLLHPSCSRTWIFPHTYTPTHTTHHQVTPNPLHSDPLFIKIIFITSIHSIISSIASQLYQNVVPILFVSTPLHLSTQLLLFLNLGLNLLGIRHNYIAITPIFSCLHGHRSLLSSLGHLSLSLQLSFFLFPNLFALGFDLVKVTLGNWTCYHADFIHLCNVDGLGGVFTFIIEPVLFSRQYKKSQG</sequence>
<accession>A0A5N6KIF6</accession>
<proteinExistence type="predicted"/>
<name>A0A5N6KIF6_MONLA</name>
<evidence type="ECO:0000313" key="2">
    <source>
        <dbReference type="EMBL" id="KAB8303467.1"/>
    </source>
</evidence>
<keyword evidence="1" id="KW-1133">Transmembrane helix</keyword>
<feature type="transmembrane region" description="Helical" evidence="1">
    <location>
        <begin position="57"/>
        <end position="79"/>
    </location>
</feature>
<dbReference type="AlphaFoldDB" id="A0A5N6KIF6"/>
<protein>
    <submittedName>
        <fullName evidence="2">Uncharacterized protein</fullName>
    </submittedName>
</protein>
<reference evidence="2 3" key="1">
    <citation type="submission" date="2019-06" db="EMBL/GenBank/DDBJ databases">
        <title>Genome Sequence of the Brown Rot Fungal Pathogen Monilinia laxa.</title>
        <authorList>
            <person name="De Miccolis Angelini R.M."/>
            <person name="Landi L."/>
            <person name="Abate D."/>
            <person name="Pollastro S."/>
            <person name="Romanazzi G."/>
            <person name="Faretra F."/>
        </authorList>
    </citation>
    <scope>NUCLEOTIDE SEQUENCE [LARGE SCALE GENOMIC DNA]</scope>
    <source>
        <strain evidence="2 3">Mlax316</strain>
    </source>
</reference>
<organism evidence="2 3">
    <name type="scientific">Monilinia laxa</name>
    <name type="common">Brown rot fungus</name>
    <name type="synonym">Sclerotinia laxa</name>
    <dbReference type="NCBI Taxonomy" id="61186"/>
    <lineage>
        <taxon>Eukaryota</taxon>
        <taxon>Fungi</taxon>
        <taxon>Dikarya</taxon>
        <taxon>Ascomycota</taxon>
        <taxon>Pezizomycotina</taxon>
        <taxon>Leotiomycetes</taxon>
        <taxon>Helotiales</taxon>
        <taxon>Sclerotiniaceae</taxon>
        <taxon>Monilinia</taxon>
    </lineage>
</organism>
<feature type="transmembrane region" description="Helical" evidence="1">
    <location>
        <begin position="131"/>
        <end position="154"/>
    </location>
</feature>